<name>A0A0P7IXM4_9RHOB</name>
<dbReference type="Proteomes" id="UP000050471">
    <property type="component" value="Unassembled WGS sequence"/>
</dbReference>
<evidence type="ECO:0000313" key="2">
    <source>
        <dbReference type="Proteomes" id="UP000050471"/>
    </source>
</evidence>
<accession>A0A0P7IXM4</accession>
<sequence length="92" mass="10663">MFLILILGRLVILRLLPARLIACLARSSTSLLILFFAFLFGKSACFTGNRISRSHNLGINHLREKTPAENNRQCRWLCRQMKPIIFFSQKRT</sequence>
<organism evidence="1 2">
    <name type="scientific">Aliiroseovarius crassostreae</name>
    <dbReference type="NCBI Taxonomy" id="154981"/>
    <lineage>
        <taxon>Bacteria</taxon>
        <taxon>Pseudomonadati</taxon>
        <taxon>Pseudomonadota</taxon>
        <taxon>Alphaproteobacteria</taxon>
        <taxon>Rhodobacterales</taxon>
        <taxon>Paracoccaceae</taxon>
        <taxon>Aliiroseovarius</taxon>
    </lineage>
</organism>
<reference evidence="1 2" key="1">
    <citation type="submission" date="2015-09" db="EMBL/GenBank/DDBJ databases">
        <title>Draft genome sequence of Aliiroseovarius crassostreae CV919-312TSm, the causative agent of Roseovarius Oyster Disease (formerly Juvenile Oyster Disease).</title>
        <authorList>
            <person name="Kessner L."/>
            <person name="Spinard E."/>
            <person name="Nelson D."/>
        </authorList>
    </citation>
    <scope>NUCLEOTIDE SEQUENCE [LARGE SCALE GENOMIC DNA]</scope>
    <source>
        <strain evidence="1 2">CV919-312</strain>
    </source>
</reference>
<dbReference type="AlphaFoldDB" id="A0A0P7IXM4"/>
<evidence type="ECO:0000313" key="1">
    <source>
        <dbReference type="EMBL" id="KPN63481.1"/>
    </source>
</evidence>
<comment type="caution">
    <text evidence="1">The sequence shown here is derived from an EMBL/GenBank/DDBJ whole genome shotgun (WGS) entry which is preliminary data.</text>
</comment>
<gene>
    <name evidence="1" type="ORF">AKJ29_12605</name>
</gene>
<protein>
    <submittedName>
        <fullName evidence="1">Uncharacterized protein</fullName>
    </submittedName>
</protein>
<proteinExistence type="predicted"/>
<keyword evidence="2" id="KW-1185">Reference proteome</keyword>
<dbReference type="EMBL" id="LKBA01000006">
    <property type="protein sequence ID" value="KPN63481.1"/>
    <property type="molecule type" value="Genomic_DNA"/>
</dbReference>
<dbReference type="STRING" id="154981.AKJ29_12605"/>